<sequence>MLTTSEDPIGRIHGIAIMNGIKISYLCDSGADESILSINGFKKLAASSQLLRYNGPSSRSASGYLDIKGSILIQDCIIDPKYPLQNIEIKGIVSARLARWILRLNVYEFEIHYKPGKSNEIADALSRIPEVIKWQDVEIIDDNDEHLICSLEIAASDIPIVLLTEFDISDESLNLNLDGDLVWLIDLILKNKSKPTDQNFENNMQRALFSYFDQYIVLDGVLYFRKLKNQNTSYLYVLPVAAIQEEIKIGHCSVFSGHLGVKKAYMATQTNDELAAKYIESNASVQSSKQIFSNKKQFGSLSTLSSFCYWSNNETLIDDDERSTVLAAKFSI</sequence>
<dbReference type="PANTHER" id="PTHR37984">
    <property type="entry name" value="PROTEIN CBG26694"/>
    <property type="match status" value="1"/>
</dbReference>
<dbReference type="AlphaFoldDB" id="A0A814JVQ3"/>
<dbReference type="PANTHER" id="PTHR37984:SF5">
    <property type="entry name" value="PROTEIN NYNRIN-LIKE"/>
    <property type="match status" value="1"/>
</dbReference>
<evidence type="ECO:0008006" key="3">
    <source>
        <dbReference type="Google" id="ProtNLM"/>
    </source>
</evidence>
<organism evidence="1 2">
    <name type="scientific">Brachionus calyciflorus</name>
    <dbReference type="NCBI Taxonomy" id="104777"/>
    <lineage>
        <taxon>Eukaryota</taxon>
        <taxon>Metazoa</taxon>
        <taxon>Spiralia</taxon>
        <taxon>Gnathifera</taxon>
        <taxon>Rotifera</taxon>
        <taxon>Eurotatoria</taxon>
        <taxon>Monogononta</taxon>
        <taxon>Pseudotrocha</taxon>
        <taxon>Ploima</taxon>
        <taxon>Brachionidae</taxon>
        <taxon>Brachionus</taxon>
    </lineage>
</organism>
<proteinExistence type="predicted"/>
<reference evidence="1" key="1">
    <citation type="submission" date="2021-02" db="EMBL/GenBank/DDBJ databases">
        <authorList>
            <person name="Nowell W R."/>
        </authorList>
    </citation>
    <scope>NUCLEOTIDE SEQUENCE</scope>
    <source>
        <strain evidence="1">Ploen Becks lab</strain>
    </source>
</reference>
<gene>
    <name evidence="1" type="ORF">OXX778_LOCUS18481</name>
</gene>
<keyword evidence="2" id="KW-1185">Reference proteome</keyword>
<protein>
    <recommendedName>
        <fullName evidence="3">Peptidase A2 domain-containing protein</fullName>
    </recommendedName>
</protein>
<evidence type="ECO:0000313" key="2">
    <source>
        <dbReference type="Proteomes" id="UP000663879"/>
    </source>
</evidence>
<name>A0A814JVQ3_9BILA</name>
<dbReference type="OrthoDB" id="118243at2759"/>
<dbReference type="EMBL" id="CAJNOC010005144">
    <property type="protein sequence ID" value="CAF1043769.1"/>
    <property type="molecule type" value="Genomic_DNA"/>
</dbReference>
<dbReference type="InterPro" id="IPR050951">
    <property type="entry name" value="Retrovirus_Pol_polyprotein"/>
</dbReference>
<dbReference type="Proteomes" id="UP000663879">
    <property type="component" value="Unassembled WGS sequence"/>
</dbReference>
<comment type="caution">
    <text evidence="1">The sequence shown here is derived from an EMBL/GenBank/DDBJ whole genome shotgun (WGS) entry which is preliminary data.</text>
</comment>
<accession>A0A814JVQ3</accession>
<evidence type="ECO:0000313" key="1">
    <source>
        <dbReference type="EMBL" id="CAF1043769.1"/>
    </source>
</evidence>